<evidence type="ECO:0000313" key="2">
    <source>
        <dbReference type="Proteomes" id="UP001269375"/>
    </source>
</evidence>
<dbReference type="Proteomes" id="UP001269375">
    <property type="component" value="Unassembled WGS sequence"/>
</dbReference>
<proteinExistence type="predicted"/>
<reference evidence="1 2" key="1">
    <citation type="submission" date="2023-04" db="EMBL/GenBank/DDBJ databases">
        <title>A long-awaited taxogenomic arrangement of the family Halomonadaceae.</title>
        <authorList>
            <person name="De La Haba R."/>
            <person name="Chuvochina M."/>
            <person name="Wittouck S."/>
            <person name="Arahal D.R."/>
            <person name="Sanchez-Porro C."/>
            <person name="Hugenholtz P."/>
            <person name="Ventosa A."/>
        </authorList>
    </citation>
    <scope>NUCLEOTIDE SEQUENCE [LARGE SCALE GENOMIC DNA]</scope>
    <source>
        <strain evidence="1 2">DSM 22428</strain>
    </source>
</reference>
<sequence length="442" mass="50191">MTRLLEHHNRARRVLDILDADTAWLSEPDRRARFLKMSASPYAFFRGANALYWADVWHDWRFALFGGTEYTQNWLQGDAHVYNFGAYGHHDDAVRYGLDDFDDALIGDYQYDLWRLTISVVLDARENAGLGPDATTKALTHLIAAYQNELARFRQGGVPEAVSLENAPKRLMPFLEKTTRRNSRAALLAKWTAQENGQRRLADRPGKLKRLPAHLASQLTHAITHTYPATRTQPRDGDEAFKVLDTARRIGAGTGSLGIDRFYVLLGNGNVDDDVILDVKAQTPPTAYQRMSDENRALWHEAFAHEGERHAAAFRALAEHPDCWLGWLEMDGKVFSVRERSPFKKDYPTHKVKKAKTYRKLAAAWGRILAHSHIRGAHALWPDSPGRFATSVCSQIDARPERFRQVVITQAFAYADCTVRDHRAFLEHRIAALLATDRDAPQ</sequence>
<evidence type="ECO:0000313" key="1">
    <source>
        <dbReference type="EMBL" id="MDR5894838.1"/>
    </source>
</evidence>
<keyword evidence="2" id="KW-1185">Reference proteome</keyword>
<dbReference type="RefSeq" id="WP_251592847.1">
    <property type="nucleotide sequence ID" value="NZ_JAMLJI010000002.1"/>
</dbReference>
<dbReference type="Pfam" id="PF10009">
    <property type="entry name" value="DUF2252"/>
    <property type="match status" value="1"/>
</dbReference>
<comment type="caution">
    <text evidence="1">The sequence shown here is derived from an EMBL/GenBank/DDBJ whole genome shotgun (WGS) entry which is preliminary data.</text>
</comment>
<dbReference type="PANTHER" id="PTHR39441">
    <property type="entry name" value="DUF2252 DOMAIN-CONTAINING PROTEIN"/>
    <property type="match status" value="1"/>
</dbReference>
<dbReference type="PANTHER" id="PTHR39441:SF1">
    <property type="entry name" value="DUF2252 DOMAIN-CONTAINING PROTEIN"/>
    <property type="match status" value="1"/>
</dbReference>
<organism evidence="1 2">
    <name type="scientific">Larsenimonas suaedae</name>
    <dbReference type="NCBI Taxonomy" id="1851019"/>
    <lineage>
        <taxon>Bacteria</taxon>
        <taxon>Pseudomonadati</taxon>
        <taxon>Pseudomonadota</taxon>
        <taxon>Gammaproteobacteria</taxon>
        <taxon>Oceanospirillales</taxon>
        <taxon>Halomonadaceae</taxon>
        <taxon>Larsenimonas</taxon>
    </lineage>
</organism>
<dbReference type="EMBL" id="JARWAO010000001">
    <property type="protein sequence ID" value="MDR5894838.1"/>
    <property type="molecule type" value="Genomic_DNA"/>
</dbReference>
<gene>
    <name evidence="1" type="ORF">QC825_01965</name>
</gene>
<name>A0ABU1GTW1_9GAMM</name>
<accession>A0ABU1GTW1</accession>
<dbReference type="InterPro" id="IPR018721">
    <property type="entry name" value="DUF2252"/>
</dbReference>
<protein>
    <submittedName>
        <fullName evidence="1">DUF2252 family protein</fullName>
    </submittedName>
</protein>